<keyword evidence="7" id="KW-0969">Cilium</keyword>
<dbReference type="InterPro" id="IPR001624">
    <property type="entry name" value="FliE"/>
</dbReference>
<keyword evidence="8" id="KW-1185">Reference proteome</keyword>
<dbReference type="GO" id="GO:0009425">
    <property type="term" value="C:bacterial-type flagellum basal body"/>
    <property type="evidence" value="ECO:0007669"/>
    <property type="project" value="UniProtKB-SubCell"/>
</dbReference>
<dbReference type="PANTHER" id="PTHR34653">
    <property type="match status" value="1"/>
</dbReference>
<keyword evidence="7" id="KW-0282">Flagellum</keyword>
<dbReference type="NCBIfam" id="TIGR00205">
    <property type="entry name" value="fliE"/>
    <property type="match status" value="1"/>
</dbReference>
<dbReference type="HAMAP" id="MF_00724">
    <property type="entry name" value="FliE"/>
    <property type="match status" value="1"/>
</dbReference>
<evidence type="ECO:0000256" key="4">
    <source>
        <dbReference type="HAMAP-Rule" id="MF_00724"/>
    </source>
</evidence>
<evidence type="ECO:0000313" key="7">
    <source>
        <dbReference type="EMBL" id="RKD24196.1"/>
    </source>
</evidence>
<evidence type="ECO:0000256" key="2">
    <source>
        <dbReference type="ARBA" id="ARBA00009272"/>
    </source>
</evidence>
<gene>
    <name evidence="4" type="primary">fliE</name>
    <name evidence="7" type="ORF">BEP19_07260</name>
</gene>
<feature type="region of interest" description="Disordered" evidence="6">
    <location>
        <begin position="1"/>
        <end position="28"/>
    </location>
</feature>
<evidence type="ECO:0000256" key="1">
    <source>
        <dbReference type="ARBA" id="ARBA00004117"/>
    </source>
</evidence>
<dbReference type="PANTHER" id="PTHR34653:SF1">
    <property type="entry name" value="FLAGELLAR HOOK-BASAL BODY COMPLEX PROTEIN FLIE"/>
    <property type="match status" value="1"/>
</dbReference>
<dbReference type="EMBL" id="MCHY01000008">
    <property type="protein sequence ID" value="RKD24196.1"/>
    <property type="molecule type" value="Genomic_DNA"/>
</dbReference>
<dbReference type="AlphaFoldDB" id="A0A419SJS6"/>
<sequence length="100" mass="11306">MDISKVTSESVGPKWQKQNGVGNEQQGQRSFSQVFSTYLNDVNHQVLESEKLNAQLVTGQVNHLHEVTIASEKAMIALQLTTQVRDKAVEAYQEMMRMQL</sequence>
<dbReference type="GO" id="GO:0005198">
    <property type="term" value="F:structural molecule activity"/>
    <property type="evidence" value="ECO:0007669"/>
    <property type="project" value="UniProtKB-UniRule"/>
</dbReference>
<dbReference type="Proteomes" id="UP000284219">
    <property type="component" value="Unassembled WGS sequence"/>
</dbReference>
<name>A0A419SJS6_9BACL</name>
<accession>A0A419SJS6</accession>
<dbReference type="GO" id="GO:0003774">
    <property type="term" value="F:cytoskeletal motor activity"/>
    <property type="evidence" value="ECO:0007669"/>
    <property type="project" value="InterPro"/>
</dbReference>
<dbReference type="RefSeq" id="WP_120189460.1">
    <property type="nucleotide sequence ID" value="NZ_MCHY01000008.1"/>
</dbReference>
<comment type="similarity">
    <text evidence="2 4">Belongs to the FliE family.</text>
</comment>
<dbReference type="GO" id="GO:0071973">
    <property type="term" value="P:bacterial-type flagellum-dependent cell motility"/>
    <property type="evidence" value="ECO:0007669"/>
    <property type="project" value="InterPro"/>
</dbReference>
<proteinExistence type="inferred from homology"/>
<dbReference type="PRINTS" id="PR01006">
    <property type="entry name" value="FLGHOOKFLIE"/>
</dbReference>
<evidence type="ECO:0000256" key="5">
    <source>
        <dbReference type="NCBIfam" id="TIGR00205"/>
    </source>
</evidence>
<comment type="subcellular location">
    <subcellularLocation>
        <location evidence="1 4">Bacterial flagellum basal body</location>
    </subcellularLocation>
</comment>
<dbReference type="OrthoDB" id="9812413at2"/>
<comment type="caution">
    <text evidence="7">The sequence shown here is derived from an EMBL/GenBank/DDBJ whole genome shotgun (WGS) entry which is preliminary data.</text>
</comment>
<organism evidence="7 8">
    <name type="scientific">Ammoniphilus oxalaticus</name>
    <dbReference type="NCBI Taxonomy" id="66863"/>
    <lineage>
        <taxon>Bacteria</taxon>
        <taxon>Bacillati</taxon>
        <taxon>Bacillota</taxon>
        <taxon>Bacilli</taxon>
        <taxon>Bacillales</taxon>
        <taxon>Paenibacillaceae</taxon>
        <taxon>Aneurinibacillus group</taxon>
        <taxon>Ammoniphilus</taxon>
    </lineage>
</organism>
<evidence type="ECO:0000256" key="3">
    <source>
        <dbReference type="ARBA" id="ARBA00023143"/>
    </source>
</evidence>
<keyword evidence="7" id="KW-0966">Cell projection</keyword>
<reference evidence="7 8" key="1">
    <citation type="submission" date="2016-08" db="EMBL/GenBank/DDBJ databases">
        <title>Novel Firmicute Genomes.</title>
        <authorList>
            <person name="Poppleton D.I."/>
            <person name="Gribaldo S."/>
        </authorList>
    </citation>
    <scope>NUCLEOTIDE SEQUENCE [LARGE SCALE GENOMIC DNA]</scope>
    <source>
        <strain evidence="7 8">RAOx-1</strain>
    </source>
</reference>
<protein>
    <recommendedName>
        <fullName evidence="4 5">Flagellar hook-basal body complex protein FliE</fullName>
    </recommendedName>
</protein>
<evidence type="ECO:0000313" key="8">
    <source>
        <dbReference type="Proteomes" id="UP000284219"/>
    </source>
</evidence>
<keyword evidence="3 4" id="KW-0975">Bacterial flagellum</keyword>
<dbReference type="Pfam" id="PF02049">
    <property type="entry name" value="FliE"/>
    <property type="match status" value="1"/>
</dbReference>
<evidence type="ECO:0000256" key="6">
    <source>
        <dbReference type="SAM" id="MobiDB-lite"/>
    </source>
</evidence>